<name>A0A7N9CDD4_MACFA</name>
<proteinExistence type="predicted"/>
<reference evidence="2" key="2">
    <citation type="submission" date="2025-08" db="UniProtKB">
        <authorList>
            <consortium name="Ensembl"/>
        </authorList>
    </citation>
    <scope>IDENTIFICATION</scope>
</reference>
<dbReference type="AlphaFoldDB" id="A0A7N9CDD4"/>
<keyword evidence="3" id="KW-1185">Reference proteome</keyword>
<feature type="region of interest" description="Disordered" evidence="1">
    <location>
        <begin position="25"/>
        <end position="58"/>
    </location>
</feature>
<evidence type="ECO:0000256" key="1">
    <source>
        <dbReference type="SAM" id="MobiDB-lite"/>
    </source>
</evidence>
<protein>
    <submittedName>
        <fullName evidence="2">Uncharacterized protein</fullName>
    </submittedName>
</protein>
<evidence type="ECO:0000313" key="2">
    <source>
        <dbReference type="Ensembl" id="ENSMFAP00000047009.1"/>
    </source>
</evidence>
<reference evidence="2 3" key="1">
    <citation type="submission" date="2013-03" db="EMBL/GenBank/DDBJ databases">
        <authorList>
            <person name="Warren W."/>
            <person name="Wilson R.K."/>
        </authorList>
    </citation>
    <scope>NUCLEOTIDE SEQUENCE</scope>
</reference>
<organism evidence="2 3">
    <name type="scientific">Macaca fascicularis</name>
    <name type="common">Crab-eating macaque</name>
    <name type="synonym">Cynomolgus monkey</name>
    <dbReference type="NCBI Taxonomy" id="9541"/>
    <lineage>
        <taxon>Eukaryota</taxon>
        <taxon>Metazoa</taxon>
        <taxon>Chordata</taxon>
        <taxon>Craniata</taxon>
        <taxon>Vertebrata</taxon>
        <taxon>Euteleostomi</taxon>
        <taxon>Mammalia</taxon>
        <taxon>Eutheria</taxon>
        <taxon>Euarchontoglires</taxon>
        <taxon>Primates</taxon>
        <taxon>Haplorrhini</taxon>
        <taxon>Catarrhini</taxon>
        <taxon>Cercopithecidae</taxon>
        <taxon>Cercopithecinae</taxon>
        <taxon>Macaca</taxon>
    </lineage>
</organism>
<dbReference type="GeneTree" id="ENSGT01150000287244"/>
<accession>A0A7N9CDD4</accession>
<dbReference type="Ensembl" id="ENSMFAT00000073258.1">
    <property type="protein sequence ID" value="ENSMFAP00000047009.1"/>
    <property type="gene ID" value="ENSMFAG00000050217.1"/>
</dbReference>
<reference evidence="2" key="3">
    <citation type="submission" date="2025-09" db="UniProtKB">
        <authorList>
            <consortium name="Ensembl"/>
        </authorList>
    </citation>
    <scope>IDENTIFICATION</scope>
</reference>
<evidence type="ECO:0000313" key="3">
    <source>
        <dbReference type="Proteomes" id="UP000233100"/>
    </source>
</evidence>
<sequence length="58" mass="6303">MQSWLTATSTSYISQSSLLLGRLRQENGMNPGGGACSEQRSRHCTPAWATEQDSVSKT</sequence>
<dbReference type="Proteomes" id="UP000233100">
    <property type="component" value="Chromosome 14"/>
</dbReference>